<dbReference type="EMBL" id="JAULSY010000011">
    <property type="protein sequence ID" value="KAK0672750.1"/>
    <property type="molecule type" value="Genomic_DNA"/>
</dbReference>
<feature type="signal peptide" evidence="1">
    <location>
        <begin position="1"/>
        <end position="17"/>
    </location>
</feature>
<evidence type="ECO:0000313" key="3">
    <source>
        <dbReference type="Proteomes" id="UP001174997"/>
    </source>
</evidence>
<protein>
    <recommendedName>
        <fullName evidence="4">Secreted protein</fullName>
    </recommendedName>
</protein>
<evidence type="ECO:0000256" key="1">
    <source>
        <dbReference type="SAM" id="SignalP"/>
    </source>
</evidence>
<keyword evidence="3" id="KW-1185">Reference proteome</keyword>
<organism evidence="2 3">
    <name type="scientific">Cercophora samala</name>
    <dbReference type="NCBI Taxonomy" id="330535"/>
    <lineage>
        <taxon>Eukaryota</taxon>
        <taxon>Fungi</taxon>
        <taxon>Dikarya</taxon>
        <taxon>Ascomycota</taxon>
        <taxon>Pezizomycotina</taxon>
        <taxon>Sordariomycetes</taxon>
        <taxon>Sordariomycetidae</taxon>
        <taxon>Sordariales</taxon>
        <taxon>Lasiosphaeriaceae</taxon>
        <taxon>Cercophora</taxon>
    </lineage>
</organism>
<keyword evidence="1" id="KW-0732">Signal</keyword>
<reference evidence="2" key="1">
    <citation type="submission" date="2023-06" db="EMBL/GenBank/DDBJ databases">
        <title>Genome-scale phylogeny and comparative genomics of the fungal order Sordariales.</title>
        <authorList>
            <consortium name="Lawrence Berkeley National Laboratory"/>
            <person name="Hensen N."/>
            <person name="Bonometti L."/>
            <person name="Westerberg I."/>
            <person name="Brannstrom I.O."/>
            <person name="Guillou S."/>
            <person name="Cros-Aarteil S."/>
            <person name="Calhoun S."/>
            <person name="Haridas S."/>
            <person name="Kuo A."/>
            <person name="Mondo S."/>
            <person name="Pangilinan J."/>
            <person name="Riley R."/>
            <person name="Labutti K."/>
            <person name="Andreopoulos B."/>
            <person name="Lipzen A."/>
            <person name="Chen C."/>
            <person name="Yanf M."/>
            <person name="Daum C."/>
            <person name="Ng V."/>
            <person name="Clum A."/>
            <person name="Steindorff A."/>
            <person name="Ohm R."/>
            <person name="Martin F."/>
            <person name="Silar P."/>
            <person name="Natvig D."/>
            <person name="Lalanne C."/>
            <person name="Gautier V."/>
            <person name="Ament-Velasquez S.L."/>
            <person name="Kruys A."/>
            <person name="Hutchinson M.I."/>
            <person name="Powell A.J."/>
            <person name="Barry K."/>
            <person name="Miller A.N."/>
            <person name="Grigoriev I.V."/>
            <person name="Debuchy R."/>
            <person name="Gladieux P."/>
            <person name="Thoren M.H."/>
            <person name="Johannesson H."/>
        </authorList>
    </citation>
    <scope>NUCLEOTIDE SEQUENCE</scope>
    <source>
        <strain evidence="2">CBS 307.81</strain>
    </source>
</reference>
<evidence type="ECO:0008006" key="4">
    <source>
        <dbReference type="Google" id="ProtNLM"/>
    </source>
</evidence>
<dbReference type="AlphaFoldDB" id="A0AA40DF69"/>
<gene>
    <name evidence="2" type="ORF">QBC41DRAFT_313308</name>
</gene>
<name>A0AA40DF69_9PEZI</name>
<dbReference type="Proteomes" id="UP001174997">
    <property type="component" value="Unassembled WGS sequence"/>
</dbReference>
<comment type="caution">
    <text evidence="2">The sequence shown here is derived from an EMBL/GenBank/DDBJ whole genome shotgun (WGS) entry which is preliminary data.</text>
</comment>
<feature type="chain" id="PRO_5041455315" description="Secreted protein" evidence="1">
    <location>
        <begin position="18"/>
        <end position="99"/>
    </location>
</feature>
<evidence type="ECO:0000313" key="2">
    <source>
        <dbReference type="EMBL" id="KAK0672750.1"/>
    </source>
</evidence>
<sequence length="99" mass="10727">MASVFFLSFCLPALVHLHMYSLPSLLDIGAFGGEDLTYLARLRYLLCSYAVLGLSPVSCDLCQSQARQAILGNAAIRTHADTTPPPLVVYSTLVHTDRG</sequence>
<proteinExistence type="predicted"/>
<accession>A0AA40DF69</accession>